<protein>
    <submittedName>
        <fullName evidence="9">CcoG family cytochrome c oxidase accessory protein</fullName>
    </submittedName>
</protein>
<dbReference type="InterPro" id="IPR032879">
    <property type="entry name" value="FixG_C"/>
</dbReference>
<keyword evidence="7" id="KW-0472">Membrane</keyword>
<dbReference type="InterPro" id="IPR013783">
    <property type="entry name" value="Ig-like_fold"/>
</dbReference>
<evidence type="ECO:0000256" key="5">
    <source>
        <dbReference type="ARBA" id="ARBA00023004"/>
    </source>
</evidence>
<dbReference type="NCBIfam" id="TIGR02745">
    <property type="entry name" value="ccoG_rdxA_fixG"/>
    <property type="match status" value="1"/>
</dbReference>
<feature type="transmembrane region" description="Helical" evidence="7">
    <location>
        <begin position="44"/>
        <end position="65"/>
    </location>
</feature>
<dbReference type="InterPro" id="IPR014116">
    <property type="entry name" value="Cyt_c_oxidase_cbb3_FixG"/>
</dbReference>
<accession>A0ABZ0UIS6</accession>
<feature type="transmembrane region" description="Helical" evidence="7">
    <location>
        <begin position="293"/>
        <end position="311"/>
    </location>
</feature>
<evidence type="ECO:0000313" key="9">
    <source>
        <dbReference type="EMBL" id="WPX95978.1"/>
    </source>
</evidence>
<keyword evidence="2" id="KW-0004">4Fe-4S</keyword>
<organism evidence="9 10">
    <name type="scientific">Candidatus Bandiella euplotis</name>
    <dbReference type="NCBI Taxonomy" id="1664265"/>
    <lineage>
        <taxon>Bacteria</taxon>
        <taxon>Pseudomonadati</taxon>
        <taxon>Pseudomonadota</taxon>
        <taxon>Alphaproteobacteria</taxon>
        <taxon>Rickettsiales</taxon>
        <taxon>Candidatus Midichloriaceae</taxon>
        <taxon>Candidatus Bandiella</taxon>
    </lineage>
</organism>
<keyword evidence="10" id="KW-1185">Reference proteome</keyword>
<keyword evidence="5" id="KW-0408">Iron</keyword>
<dbReference type="PROSITE" id="PS51379">
    <property type="entry name" value="4FE4S_FER_2"/>
    <property type="match status" value="1"/>
</dbReference>
<feature type="transmembrane region" description="Helical" evidence="7">
    <location>
        <begin position="148"/>
        <end position="172"/>
    </location>
</feature>
<evidence type="ECO:0000256" key="7">
    <source>
        <dbReference type="SAM" id="Phobius"/>
    </source>
</evidence>
<keyword evidence="4" id="KW-0249">Electron transport</keyword>
<evidence type="ECO:0000259" key="8">
    <source>
        <dbReference type="PROSITE" id="PS51379"/>
    </source>
</evidence>
<feature type="transmembrane region" description="Helical" evidence="7">
    <location>
        <begin position="117"/>
        <end position="136"/>
    </location>
</feature>
<gene>
    <name evidence="9" type="ORF">Bandiella_00080</name>
</gene>
<keyword evidence="3" id="KW-0479">Metal-binding</keyword>
<dbReference type="InterPro" id="IPR051684">
    <property type="entry name" value="Electron_Trans/Redox"/>
</dbReference>
<dbReference type="PANTHER" id="PTHR30176:SF3">
    <property type="entry name" value="FERREDOXIN-TYPE PROTEIN NAPH"/>
    <property type="match status" value="1"/>
</dbReference>
<dbReference type="InterPro" id="IPR017896">
    <property type="entry name" value="4Fe4S_Fe-S-bd"/>
</dbReference>
<evidence type="ECO:0000256" key="3">
    <source>
        <dbReference type="ARBA" id="ARBA00022723"/>
    </source>
</evidence>
<sequence>MLAYFFASWIRWDRGMGFPNQAIIIDLPSRKGYFFGLQIWPDEIYFITILLILAALGLFIFTTLFGRLWCGYTCPHTVFTDIFIKIETFFQGDRNERITLDNSCLDKKKFIKKSLTYISWLIVAFFFAFAWVAYFYDAMDLAKDFYSLSISFSGILWLLSLTFTTYVFAGVFREKVCIYMCPYGRFQSAMIEKSTTVVTYNHLRGEPRGKVSEVVGDCIDCYKCFLVCPMGIDIRDGLQMECIGCGLCVDTCDEVMEKIKRPKGLIAYSSEDAVKSSSIDQPTLKKISSPKSIFYFLVFCVVFGLAVFSLINKQELSIIVIKERAPLFTLTPAGTIRNAYTLKLQNKSLSQKEYLLSIDGLDSYKFKVQGFQQSSGREFIISLAPELETELKIFIEANNSSFHEQKIEFTLKDTSSHKLYNETSVFIFN</sequence>
<dbReference type="PANTHER" id="PTHR30176">
    <property type="entry name" value="FERREDOXIN-TYPE PROTEIN NAPH"/>
    <property type="match status" value="1"/>
</dbReference>
<dbReference type="Pfam" id="PF11614">
    <property type="entry name" value="FixG_C"/>
    <property type="match status" value="1"/>
</dbReference>
<keyword evidence="7" id="KW-0812">Transmembrane</keyword>
<dbReference type="Gene3D" id="2.60.40.10">
    <property type="entry name" value="Immunoglobulins"/>
    <property type="match status" value="1"/>
</dbReference>
<evidence type="ECO:0000313" key="10">
    <source>
        <dbReference type="Proteomes" id="UP001327219"/>
    </source>
</evidence>
<evidence type="ECO:0000256" key="6">
    <source>
        <dbReference type="ARBA" id="ARBA00023014"/>
    </source>
</evidence>
<evidence type="ECO:0000256" key="1">
    <source>
        <dbReference type="ARBA" id="ARBA00022448"/>
    </source>
</evidence>
<reference evidence="9 10" key="1">
    <citation type="submission" date="2022-11" db="EMBL/GenBank/DDBJ databases">
        <title>Host association and intracellularity evolved multiple times independently in the Rickettsiales.</title>
        <authorList>
            <person name="Castelli M."/>
            <person name="Nardi T."/>
            <person name="Gammuto L."/>
            <person name="Bellinzona G."/>
            <person name="Sabaneyeva E."/>
            <person name="Potekhin A."/>
            <person name="Serra V."/>
            <person name="Petroni G."/>
            <person name="Sassera D."/>
        </authorList>
    </citation>
    <scope>NUCLEOTIDE SEQUENCE [LARGE SCALE GENOMIC DNA]</scope>
    <source>
        <strain evidence="9 10">NDG2</strain>
    </source>
</reference>
<name>A0ABZ0UIS6_9RICK</name>
<keyword evidence="7" id="KW-1133">Transmembrane helix</keyword>
<feature type="domain" description="4Fe-4S ferredoxin-type" evidence="8">
    <location>
        <begin position="230"/>
        <end position="264"/>
    </location>
</feature>
<dbReference type="InterPro" id="IPR017900">
    <property type="entry name" value="4Fe4S_Fe_S_CS"/>
</dbReference>
<dbReference type="PROSITE" id="PS00198">
    <property type="entry name" value="4FE4S_FER_1"/>
    <property type="match status" value="1"/>
</dbReference>
<dbReference type="EMBL" id="CP110820">
    <property type="protein sequence ID" value="WPX95978.1"/>
    <property type="molecule type" value="Genomic_DNA"/>
</dbReference>
<keyword evidence="1" id="KW-0813">Transport</keyword>
<keyword evidence="6" id="KW-0411">Iron-sulfur</keyword>
<evidence type="ECO:0000256" key="4">
    <source>
        <dbReference type="ARBA" id="ARBA00022982"/>
    </source>
</evidence>
<dbReference type="Pfam" id="PF12801">
    <property type="entry name" value="Fer4_5"/>
    <property type="match status" value="1"/>
</dbReference>
<dbReference type="Proteomes" id="UP001327219">
    <property type="component" value="Chromosome"/>
</dbReference>
<evidence type="ECO:0000256" key="2">
    <source>
        <dbReference type="ARBA" id="ARBA00022485"/>
    </source>
</evidence>
<dbReference type="Pfam" id="PF13746">
    <property type="entry name" value="Fer4_18"/>
    <property type="match status" value="1"/>
</dbReference>
<dbReference type="SUPFAM" id="SSF54862">
    <property type="entry name" value="4Fe-4S ferredoxins"/>
    <property type="match status" value="1"/>
</dbReference>
<proteinExistence type="predicted"/>